<protein>
    <submittedName>
        <fullName evidence="1">Uncharacterized protein</fullName>
    </submittedName>
</protein>
<name>A0A1H3BRV3_9BACL</name>
<keyword evidence="2" id="KW-1185">Reference proteome</keyword>
<accession>A0A1H3BRV3</accession>
<dbReference type="STRING" id="1048340.SAMN05444487_1187"/>
<evidence type="ECO:0000313" key="1">
    <source>
        <dbReference type="EMBL" id="SDX44505.1"/>
    </source>
</evidence>
<proteinExistence type="predicted"/>
<gene>
    <name evidence="1" type="ORF">SAMN05444487_1187</name>
</gene>
<organism evidence="1 2">
    <name type="scientific">Marininema mesophilum</name>
    <dbReference type="NCBI Taxonomy" id="1048340"/>
    <lineage>
        <taxon>Bacteria</taxon>
        <taxon>Bacillati</taxon>
        <taxon>Bacillota</taxon>
        <taxon>Bacilli</taxon>
        <taxon>Bacillales</taxon>
        <taxon>Thermoactinomycetaceae</taxon>
        <taxon>Marininema</taxon>
    </lineage>
</organism>
<dbReference type="Proteomes" id="UP000198534">
    <property type="component" value="Unassembled WGS sequence"/>
</dbReference>
<evidence type="ECO:0000313" key="2">
    <source>
        <dbReference type="Proteomes" id="UP000198534"/>
    </source>
</evidence>
<dbReference type="EMBL" id="FNNQ01000018">
    <property type="protein sequence ID" value="SDX44505.1"/>
    <property type="molecule type" value="Genomic_DNA"/>
</dbReference>
<dbReference type="AlphaFoldDB" id="A0A1H3BRV3"/>
<sequence>MILSTVGAIGVVGVTIRVLWRQLRSYEGQGVNKYIDNISRNTSTSGTSEKHA</sequence>
<reference evidence="1 2" key="1">
    <citation type="submission" date="2016-10" db="EMBL/GenBank/DDBJ databases">
        <authorList>
            <person name="de Groot N.N."/>
        </authorList>
    </citation>
    <scope>NUCLEOTIDE SEQUENCE [LARGE SCALE GENOMIC DNA]</scope>
    <source>
        <strain evidence="1 2">DSM 45610</strain>
    </source>
</reference>